<comment type="caution">
    <text evidence="3">The sequence shown here is derived from an EMBL/GenBank/DDBJ whole genome shotgun (WGS) entry which is preliminary data.</text>
</comment>
<dbReference type="Gene3D" id="1.25.10.10">
    <property type="entry name" value="Leucine-rich Repeat Variant"/>
    <property type="match status" value="1"/>
</dbReference>
<keyword evidence="1" id="KW-0677">Repeat</keyword>
<accession>A0AAD8MQ79</accession>
<dbReference type="GO" id="GO:0005634">
    <property type="term" value="C:nucleus"/>
    <property type="evidence" value="ECO:0007669"/>
    <property type="project" value="TreeGrafter"/>
</dbReference>
<organism evidence="3 4">
    <name type="scientific">Heracleum sosnowskyi</name>
    <dbReference type="NCBI Taxonomy" id="360622"/>
    <lineage>
        <taxon>Eukaryota</taxon>
        <taxon>Viridiplantae</taxon>
        <taxon>Streptophyta</taxon>
        <taxon>Embryophyta</taxon>
        <taxon>Tracheophyta</taxon>
        <taxon>Spermatophyta</taxon>
        <taxon>Magnoliopsida</taxon>
        <taxon>eudicotyledons</taxon>
        <taxon>Gunneridae</taxon>
        <taxon>Pentapetalae</taxon>
        <taxon>asterids</taxon>
        <taxon>campanulids</taxon>
        <taxon>Apiales</taxon>
        <taxon>Apiaceae</taxon>
        <taxon>Apioideae</taxon>
        <taxon>apioid superclade</taxon>
        <taxon>Tordylieae</taxon>
        <taxon>Tordyliinae</taxon>
        <taxon>Heracleum</taxon>
    </lineage>
</organism>
<dbReference type="GO" id="GO:0034515">
    <property type="term" value="C:proteasome storage granule"/>
    <property type="evidence" value="ECO:0007669"/>
    <property type="project" value="TreeGrafter"/>
</dbReference>
<gene>
    <name evidence="3" type="ORF">POM88_028165</name>
</gene>
<dbReference type="GO" id="GO:0008540">
    <property type="term" value="C:proteasome regulatory particle, base subcomplex"/>
    <property type="evidence" value="ECO:0007669"/>
    <property type="project" value="TreeGrafter"/>
</dbReference>
<dbReference type="AlphaFoldDB" id="A0AAD8MQ79"/>
<keyword evidence="4" id="KW-1185">Reference proteome</keyword>
<dbReference type="PANTHER" id="PTHR10943:SF1">
    <property type="entry name" value="26S PROTEASOME NON-ATPASE REGULATORY SUBUNIT 2"/>
    <property type="match status" value="1"/>
</dbReference>
<evidence type="ECO:0000313" key="4">
    <source>
        <dbReference type="Proteomes" id="UP001237642"/>
    </source>
</evidence>
<proteinExistence type="predicted"/>
<dbReference type="Proteomes" id="UP001237642">
    <property type="component" value="Unassembled WGS sequence"/>
</dbReference>
<evidence type="ECO:0000259" key="2">
    <source>
        <dbReference type="Pfam" id="PF17781"/>
    </source>
</evidence>
<dbReference type="InterPro" id="IPR040892">
    <property type="entry name" value="RPN1_N"/>
</dbReference>
<dbReference type="EMBL" id="JAUIZM010000006">
    <property type="protein sequence ID" value="KAK1381421.1"/>
    <property type="molecule type" value="Genomic_DNA"/>
</dbReference>
<dbReference type="InterPro" id="IPR011989">
    <property type="entry name" value="ARM-like"/>
</dbReference>
<dbReference type="GO" id="GO:0043161">
    <property type="term" value="P:proteasome-mediated ubiquitin-dependent protein catabolic process"/>
    <property type="evidence" value="ECO:0007669"/>
    <property type="project" value="TreeGrafter"/>
</dbReference>
<reference evidence="3" key="2">
    <citation type="submission" date="2023-05" db="EMBL/GenBank/DDBJ databases">
        <authorList>
            <person name="Schelkunov M.I."/>
        </authorList>
    </citation>
    <scope>NUCLEOTIDE SEQUENCE</scope>
    <source>
        <strain evidence="3">Hsosn_3</strain>
        <tissue evidence="3">Leaf</tissue>
    </source>
</reference>
<dbReference type="PANTHER" id="PTHR10943">
    <property type="entry name" value="26S PROTEASOME NON-ATPASE REGULATORY SUBUNIT"/>
    <property type="match status" value="1"/>
</dbReference>
<evidence type="ECO:0000313" key="3">
    <source>
        <dbReference type="EMBL" id="KAK1381421.1"/>
    </source>
</evidence>
<sequence>MQGFTFELDDDMCADDEEKEAMQEIVNNTKLTEGYLMFARDIEVMEPKSPEDVYKRHLLDGRANVAASVESARQNLAATFVNAFVNAGFGQDKLMTASACASLGMIMLWDFEKGFTQIDKFLGIGVGGWNNELRHQK</sequence>
<dbReference type="Pfam" id="PF17781">
    <property type="entry name" value="RPN1_RPN2_N"/>
    <property type="match status" value="1"/>
</dbReference>
<name>A0AAD8MQ79_9APIA</name>
<reference evidence="3" key="1">
    <citation type="submission" date="2023-02" db="EMBL/GenBank/DDBJ databases">
        <title>Genome of toxic invasive species Heracleum sosnowskyi carries increased number of genes despite the absence of recent whole-genome duplications.</title>
        <authorList>
            <person name="Schelkunov M."/>
            <person name="Shtratnikova V."/>
            <person name="Makarenko M."/>
            <person name="Klepikova A."/>
            <person name="Omelchenko D."/>
            <person name="Novikova G."/>
            <person name="Obukhova E."/>
            <person name="Bogdanov V."/>
            <person name="Penin A."/>
            <person name="Logacheva M."/>
        </authorList>
    </citation>
    <scope>NUCLEOTIDE SEQUENCE</scope>
    <source>
        <strain evidence="3">Hsosn_3</strain>
        <tissue evidence="3">Leaf</tissue>
    </source>
</reference>
<feature type="domain" description="RPN1 N-terminal" evidence="2">
    <location>
        <begin position="5"/>
        <end position="58"/>
    </location>
</feature>
<evidence type="ECO:0000256" key="1">
    <source>
        <dbReference type="ARBA" id="ARBA00022737"/>
    </source>
</evidence>
<protein>
    <recommendedName>
        <fullName evidence="2">RPN1 N-terminal domain-containing protein</fullName>
    </recommendedName>
</protein>